<dbReference type="EMBL" id="UZAK01038575">
    <property type="protein sequence ID" value="VDP61417.1"/>
    <property type="molecule type" value="Genomic_DNA"/>
</dbReference>
<organism evidence="3">
    <name type="scientific">Schistosoma curassoni</name>
    <dbReference type="NCBI Taxonomy" id="6186"/>
    <lineage>
        <taxon>Eukaryota</taxon>
        <taxon>Metazoa</taxon>
        <taxon>Spiralia</taxon>
        <taxon>Lophotrochozoa</taxon>
        <taxon>Platyhelminthes</taxon>
        <taxon>Trematoda</taxon>
        <taxon>Digenea</taxon>
        <taxon>Strigeidida</taxon>
        <taxon>Schistosomatoidea</taxon>
        <taxon>Schistosomatidae</taxon>
        <taxon>Schistosoma</taxon>
    </lineage>
</organism>
<proteinExistence type="predicted"/>
<protein>
    <submittedName>
        <fullName evidence="1 3">Uncharacterized protein</fullName>
    </submittedName>
</protein>
<keyword evidence="2" id="KW-1185">Reference proteome</keyword>
<evidence type="ECO:0000313" key="3">
    <source>
        <dbReference type="WBParaSite" id="SCUD_0001636001-mRNA-1"/>
    </source>
</evidence>
<evidence type="ECO:0000313" key="1">
    <source>
        <dbReference type="EMBL" id="VDP61417.1"/>
    </source>
</evidence>
<name>A0A183KMT2_9TREM</name>
<evidence type="ECO:0000313" key="2">
    <source>
        <dbReference type="Proteomes" id="UP000279833"/>
    </source>
</evidence>
<accession>A0A183KMT2</accession>
<dbReference type="WBParaSite" id="SCUD_0001636001-mRNA-1">
    <property type="protein sequence ID" value="SCUD_0001636001-mRNA-1"/>
    <property type="gene ID" value="SCUD_0001636001"/>
</dbReference>
<reference evidence="3" key="1">
    <citation type="submission" date="2016-06" db="UniProtKB">
        <authorList>
            <consortium name="WormBaseParasite"/>
        </authorList>
    </citation>
    <scope>IDENTIFICATION</scope>
</reference>
<reference evidence="1 2" key="2">
    <citation type="submission" date="2018-11" db="EMBL/GenBank/DDBJ databases">
        <authorList>
            <consortium name="Pathogen Informatics"/>
        </authorList>
    </citation>
    <scope>NUCLEOTIDE SEQUENCE [LARGE SCALE GENOMIC DNA]</scope>
    <source>
        <strain evidence="1">Dakar</strain>
        <strain evidence="2">Dakar, Senegal</strain>
    </source>
</reference>
<sequence length="69" mass="7618">MTKAHYDTIQKCMGRRLSSNDQTRMVGGSQQETLDPGFVLFGTRQQVIPVIVRELILPDGFGSESSVSC</sequence>
<gene>
    <name evidence="1" type="ORF">SCUD_LOCUS16357</name>
</gene>
<dbReference type="AlphaFoldDB" id="A0A183KMT2"/>
<dbReference type="Proteomes" id="UP000279833">
    <property type="component" value="Unassembled WGS sequence"/>
</dbReference>